<evidence type="ECO:0000313" key="1">
    <source>
        <dbReference type="EMBL" id="EMS12128.1"/>
    </source>
</evidence>
<gene>
    <name evidence="1" type="ORF">KM1_208020</name>
</gene>
<dbReference type="Proteomes" id="UP000030780">
    <property type="component" value="Unassembled WGS sequence"/>
</dbReference>
<dbReference type="AlphaFoldDB" id="M7WWL6"/>
<evidence type="ECO:0000313" key="2">
    <source>
        <dbReference type="Proteomes" id="UP000030780"/>
    </source>
</evidence>
<dbReference type="EMBL" id="KB638542">
    <property type="protein sequence ID" value="EMS12128.1"/>
    <property type="molecule type" value="Genomic_DNA"/>
</dbReference>
<reference evidence="1 2" key="1">
    <citation type="submission" date="2013-01" db="EMBL/GenBank/DDBJ databases">
        <authorList>
            <person name="Inman J."/>
            <person name="Zafar N."/>
            <person name="Lorenzi H."/>
            <person name="Caler E."/>
        </authorList>
    </citation>
    <scope>NUCLEOTIDE SEQUENCE [LARGE SCALE GENOMIC DNA]</scope>
    <source>
        <strain evidence="1 2">HM-3:IMSS</strain>
    </source>
</reference>
<dbReference type="VEuPathDB" id="AmoebaDB:KM1_208020"/>
<sequence>MFEKSLKLRKITLKECVNLTKHLLIEDYEKKKHKINFISWEKFIDDYFKRNEELRKQQEVIDVDALPVEKKPKKKDERENYQETLNATERHRYVVKQLPPELANKIIAVHEQGYKRFKKLETIPTQHLHPNAHQYYQKIYYGLKKKDPSNPGRAYFVPSDFKTHTKDSWSHDVMVGTKKDGEYHTPIPPINQSDNYIPDQDIVKWIDYGIRLGKSKNEWKEVMLRENEKSKPSISSYIFMNKK</sequence>
<organism evidence="1 2">
    <name type="scientific">Entamoeba histolytica HM-3:IMSS</name>
    <dbReference type="NCBI Taxonomy" id="885315"/>
    <lineage>
        <taxon>Eukaryota</taxon>
        <taxon>Amoebozoa</taxon>
        <taxon>Evosea</taxon>
        <taxon>Archamoebae</taxon>
        <taxon>Mastigamoebida</taxon>
        <taxon>Entamoebidae</taxon>
        <taxon>Entamoeba</taxon>
    </lineage>
</organism>
<proteinExistence type="predicted"/>
<accession>M7WWL6</accession>
<protein>
    <submittedName>
        <fullName evidence="1">Uncharacterized protein</fullName>
    </submittedName>
</protein>
<name>M7WWL6_ENTHI</name>